<evidence type="ECO:0000256" key="1">
    <source>
        <dbReference type="SAM" id="MobiDB-lite"/>
    </source>
</evidence>
<dbReference type="OrthoDB" id="5957051at2"/>
<sequence length="61" mass="6811">MNDTPKPLSASTIHSVYSGTKITSAVEQAKDFKSTNRFQRDAAHSGQAPEKPKVEKKRPRR</sequence>
<reference evidence="2 3" key="1">
    <citation type="submission" date="2018-12" db="EMBL/GenBank/DDBJ databases">
        <title>Dyella dinghuensis sp. nov. DHOA06 and Dyella choica sp. nov. 4M-K27, isolated from forest soil.</title>
        <authorList>
            <person name="Qiu L.-H."/>
            <person name="Gao Z.-H."/>
        </authorList>
    </citation>
    <scope>NUCLEOTIDE SEQUENCE [LARGE SCALE GENOMIC DNA]</scope>
    <source>
        <strain evidence="2 3">DHOA06</strain>
    </source>
</reference>
<feature type="region of interest" description="Disordered" evidence="1">
    <location>
        <begin position="31"/>
        <end position="61"/>
    </location>
</feature>
<accession>A0A432LRL7</accession>
<dbReference type="Proteomes" id="UP000267077">
    <property type="component" value="Unassembled WGS sequence"/>
</dbReference>
<dbReference type="AlphaFoldDB" id="A0A432LRL7"/>
<organism evidence="2 3">
    <name type="scientific">Dyella dinghuensis</name>
    <dbReference type="NCBI Taxonomy" id="1920169"/>
    <lineage>
        <taxon>Bacteria</taxon>
        <taxon>Pseudomonadati</taxon>
        <taxon>Pseudomonadota</taxon>
        <taxon>Gammaproteobacteria</taxon>
        <taxon>Lysobacterales</taxon>
        <taxon>Rhodanobacteraceae</taxon>
        <taxon>Dyella</taxon>
    </lineage>
</organism>
<comment type="caution">
    <text evidence="2">The sequence shown here is derived from an EMBL/GenBank/DDBJ whole genome shotgun (WGS) entry which is preliminary data.</text>
</comment>
<proteinExistence type="predicted"/>
<dbReference type="EMBL" id="RYZR01000006">
    <property type="protein sequence ID" value="RUL63183.1"/>
    <property type="molecule type" value="Genomic_DNA"/>
</dbReference>
<name>A0A432LRL7_9GAMM</name>
<evidence type="ECO:0000313" key="2">
    <source>
        <dbReference type="EMBL" id="RUL63183.1"/>
    </source>
</evidence>
<gene>
    <name evidence="2" type="ORF">EKH79_12310</name>
</gene>
<evidence type="ECO:0000313" key="3">
    <source>
        <dbReference type="Proteomes" id="UP000267077"/>
    </source>
</evidence>
<feature type="compositionally biased region" description="Basic and acidic residues" evidence="1">
    <location>
        <begin position="31"/>
        <end position="43"/>
    </location>
</feature>
<protein>
    <submittedName>
        <fullName evidence="2">Uncharacterized protein</fullName>
    </submittedName>
</protein>
<keyword evidence="3" id="KW-1185">Reference proteome</keyword>